<evidence type="ECO:0000313" key="2">
    <source>
        <dbReference type="Proteomes" id="UP000002651"/>
    </source>
</evidence>
<organism evidence="1 2">
    <name type="scientific">Bacillus spizizenii (strain DSM 15029 / JCM 12233 / NBRC 101239 / NRRL B-23049 / TU-B-10)</name>
    <name type="common">Bacillus subtilis subsp. spizizenii</name>
    <dbReference type="NCBI Taxonomy" id="1052585"/>
    <lineage>
        <taxon>Bacteria</taxon>
        <taxon>Bacillati</taxon>
        <taxon>Bacillota</taxon>
        <taxon>Bacilli</taxon>
        <taxon>Bacillales</taxon>
        <taxon>Bacillaceae</taxon>
        <taxon>Bacillus</taxon>
    </lineage>
</organism>
<dbReference type="EMBL" id="CP002905">
    <property type="protein sequence ID" value="AEP85118.1"/>
    <property type="molecule type" value="Genomic_DNA"/>
</dbReference>
<protein>
    <submittedName>
        <fullName evidence="1">Uncharacterized protein</fullName>
    </submittedName>
</protein>
<proteinExistence type="predicted"/>
<dbReference type="Proteomes" id="UP000002651">
    <property type="component" value="Chromosome"/>
</dbReference>
<accession>G4NQN3</accession>
<dbReference type="AlphaFoldDB" id="G4NQN3"/>
<name>G4NQN3_BACS4</name>
<gene>
    <name evidence="1" type="ordered locus">GYO_0399</name>
</gene>
<dbReference type="KEGG" id="bst:GYO_0399"/>
<sequence>MINYLFSISFVLPLKNKKKALKFGFVNKYCYWVYIRKIT</sequence>
<dbReference type="STRING" id="1052585.GYO_0399"/>
<evidence type="ECO:0000313" key="1">
    <source>
        <dbReference type="EMBL" id="AEP85118.1"/>
    </source>
</evidence>
<keyword evidence="2" id="KW-1185">Reference proteome</keyword>
<dbReference type="HOGENOM" id="CLU_3304976_0_0_9"/>
<reference evidence="1 2" key="1">
    <citation type="journal article" date="2012" name="J. Bacteriol.">
        <title>Whole-genome sequences of Bacillus subtilis and close relatives.</title>
        <authorList>
            <person name="Earl A.M."/>
            <person name="Eppinger M."/>
            <person name="Fricke W.F."/>
            <person name="Rosovitz M.J."/>
            <person name="Rasko D.A."/>
            <person name="Daugherty S."/>
            <person name="Losick R."/>
            <person name="Kolter R."/>
            <person name="Ravel J."/>
        </authorList>
    </citation>
    <scope>NUCLEOTIDE SEQUENCE [LARGE SCALE GENOMIC DNA]</scope>
    <source>
        <strain evidence="2">DSM 15029 / JCM 12233 / NBRC 101239 / NRRL B-23049 / TU-B-10</strain>
    </source>
</reference>